<accession>X1PZ69</accession>
<feature type="region of interest" description="Disordered" evidence="1">
    <location>
        <begin position="1"/>
        <end position="37"/>
    </location>
</feature>
<evidence type="ECO:0000313" key="2">
    <source>
        <dbReference type="EMBL" id="GAI61577.1"/>
    </source>
</evidence>
<protein>
    <submittedName>
        <fullName evidence="2">Uncharacterized protein</fullName>
    </submittedName>
</protein>
<gene>
    <name evidence="2" type="ORF">S12H4_07824</name>
</gene>
<dbReference type="EMBL" id="BARW01002940">
    <property type="protein sequence ID" value="GAI61577.1"/>
    <property type="molecule type" value="Genomic_DNA"/>
</dbReference>
<name>X1PZ69_9ZZZZ</name>
<organism evidence="2">
    <name type="scientific">marine sediment metagenome</name>
    <dbReference type="NCBI Taxonomy" id="412755"/>
    <lineage>
        <taxon>unclassified sequences</taxon>
        <taxon>metagenomes</taxon>
        <taxon>ecological metagenomes</taxon>
    </lineage>
</organism>
<feature type="non-terminal residue" evidence="2">
    <location>
        <position position="1"/>
    </location>
</feature>
<proteinExistence type="predicted"/>
<dbReference type="AlphaFoldDB" id="X1PZ69"/>
<reference evidence="2" key="1">
    <citation type="journal article" date="2014" name="Front. Microbiol.">
        <title>High frequency of phylogenetically diverse reductive dehalogenase-homologous genes in deep subseafloor sedimentary metagenomes.</title>
        <authorList>
            <person name="Kawai M."/>
            <person name="Futagami T."/>
            <person name="Toyoda A."/>
            <person name="Takaki Y."/>
            <person name="Nishi S."/>
            <person name="Hori S."/>
            <person name="Arai W."/>
            <person name="Tsubouchi T."/>
            <person name="Morono Y."/>
            <person name="Uchiyama I."/>
            <person name="Ito T."/>
            <person name="Fujiyama A."/>
            <person name="Inagaki F."/>
            <person name="Takami H."/>
        </authorList>
    </citation>
    <scope>NUCLEOTIDE SEQUENCE</scope>
    <source>
        <strain evidence="2">Expedition CK06-06</strain>
    </source>
</reference>
<sequence length="37" mass="4079">RESEGTGKGKKQQKRGGLNTNMLMATRKDKRTINSGT</sequence>
<evidence type="ECO:0000256" key="1">
    <source>
        <dbReference type="SAM" id="MobiDB-lite"/>
    </source>
</evidence>
<comment type="caution">
    <text evidence="2">The sequence shown here is derived from an EMBL/GenBank/DDBJ whole genome shotgun (WGS) entry which is preliminary data.</text>
</comment>